<gene>
    <name evidence="1" type="ORF">SAMN05421834_13029</name>
</gene>
<proteinExistence type="predicted"/>
<accession>A0A1N7BEF9</accession>
<dbReference type="EMBL" id="FTNC01000030">
    <property type="protein sequence ID" value="SIR49730.1"/>
    <property type="molecule type" value="Genomic_DNA"/>
</dbReference>
<name>A0A1N7BEF9_9FIRM</name>
<protein>
    <submittedName>
        <fullName evidence="1">Uncharacterized protein</fullName>
    </submittedName>
</protein>
<dbReference type="AlphaFoldDB" id="A0A1N7BEF9"/>
<dbReference type="Proteomes" id="UP000185669">
    <property type="component" value="Unassembled WGS sequence"/>
</dbReference>
<evidence type="ECO:0000313" key="2">
    <source>
        <dbReference type="Proteomes" id="UP000185669"/>
    </source>
</evidence>
<sequence>MGKVEKFLNNFAEATVMGFGLAKNIDKDSDEYIDYFG</sequence>
<evidence type="ECO:0000313" key="1">
    <source>
        <dbReference type="EMBL" id="SIR49730.1"/>
    </source>
</evidence>
<keyword evidence="2" id="KW-1185">Reference proteome</keyword>
<organism evidence="1 2">
    <name type="scientific">Halanaerobium kushneri</name>
    <dbReference type="NCBI Taxonomy" id="56779"/>
    <lineage>
        <taxon>Bacteria</taxon>
        <taxon>Bacillati</taxon>
        <taxon>Bacillota</taxon>
        <taxon>Clostridia</taxon>
        <taxon>Halanaerobiales</taxon>
        <taxon>Halanaerobiaceae</taxon>
        <taxon>Halanaerobium</taxon>
    </lineage>
</organism>
<reference evidence="2" key="1">
    <citation type="submission" date="2017-01" db="EMBL/GenBank/DDBJ databases">
        <authorList>
            <person name="Varghese N."/>
            <person name="Submissions S."/>
        </authorList>
    </citation>
    <scope>NUCLEOTIDE SEQUENCE [LARGE SCALE GENOMIC DNA]</scope>
    <source>
        <strain evidence="2">ATCC 700103</strain>
    </source>
</reference>